<dbReference type="PANTHER" id="PTHR43311">
    <property type="entry name" value="GLUTAMATE--TRNA LIGASE"/>
    <property type="match status" value="1"/>
</dbReference>
<keyword evidence="10" id="KW-1185">Reference proteome</keyword>
<accession>A0A9X1QLM6</accession>
<dbReference type="GO" id="GO:0005829">
    <property type="term" value="C:cytosol"/>
    <property type="evidence" value="ECO:0007669"/>
    <property type="project" value="TreeGrafter"/>
</dbReference>
<dbReference type="InterPro" id="IPR020058">
    <property type="entry name" value="Glu/Gln-tRNA-synth_Ib_cat-dom"/>
</dbReference>
<keyword evidence="4" id="KW-0862">Zinc</keyword>
<feature type="domain" description="Glutamyl/glutaminyl-tRNA synthetase class Ib catalytic" evidence="8">
    <location>
        <begin position="3"/>
        <end position="253"/>
    </location>
</feature>
<keyword evidence="1 7" id="KW-0436">Ligase</keyword>
<dbReference type="Pfam" id="PF00749">
    <property type="entry name" value="tRNA-synt_1c"/>
    <property type="match status" value="1"/>
</dbReference>
<evidence type="ECO:0000256" key="5">
    <source>
        <dbReference type="ARBA" id="ARBA00022840"/>
    </source>
</evidence>
<comment type="similarity">
    <text evidence="7">Belongs to the class-I aminoacyl-tRNA synthetase family.</text>
</comment>
<keyword evidence="5 7" id="KW-0067">ATP-binding</keyword>
<name>A0A9X1QLM6_9SPHN</name>
<dbReference type="GO" id="GO:0006424">
    <property type="term" value="P:glutamyl-tRNA aminoacylation"/>
    <property type="evidence" value="ECO:0007669"/>
    <property type="project" value="TreeGrafter"/>
</dbReference>
<gene>
    <name evidence="9" type="primary">gluQRS</name>
    <name evidence="9" type="ORF">LVY65_06875</name>
</gene>
<evidence type="ECO:0000256" key="1">
    <source>
        <dbReference type="ARBA" id="ARBA00022598"/>
    </source>
</evidence>
<sequence>MKVTRFAPSPSGRLHLGHAFSAVLGHAHARASQGKFLLRIEDLDPGRCRPEFVDGIFEDLQWLGLTVDGKPKVQSERTEIYQQALDRLKAAGLVYACFCTRAEIAQSLTAPHGDAGGAYPGTCRPLPDDPERRASTPHCWRLDAEQALAIAGLPHWMEEDGKRFESKRSDFGDAVLARKDAPSSYHLACVVDDADADVSLVVRGEDLRPSTPTQRLLQRLLALPQPTYLHHPLVTHDDGRRLAKRDLAPTLAAMRAEGVDGRLLAAQLLEGQLPLGFRLSQA</sequence>
<dbReference type="EMBL" id="JAKFGM010000002">
    <property type="protein sequence ID" value="MCF2514784.1"/>
    <property type="molecule type" value="Genomic_DNA"/>
</dbReference>
<evidence type="ECO:0000313" key="10">
    <source>
        <dbReference type="Proteomes" id="UP001139410"/>
    </source>
</evidence>
<dbReference type="InterPro" id="IPR049940">
    <property type="entry name" value="GluQ/Sye"/>
</dbReference>
<dbReference type="SUPFAM" id="SSF52374">
    <property type="entry name" value="Nucleotidylyl transferase"/>
    <property type="match status" value="1"/>
</dbReference>
<protein>
    <submittedName>
        <fullName evidence="9">tRNA glutamyl-Q(34) synthetase GluQRS</fullName>
        <ecNumber evidence="9">6.1.1.-</ecNumber>
    </submittedName>
</protein>
<dbReference type="GO" id="GO:0005524">
    <property type="term" value="F:ATP binding"/>
    <property type="evidence" value="ECO:0007669"/>
    <property type="project" value="UniProtKB-KW"/>
</dbReference>
<dbReference type="GO" id="GO:0004818">
    <property type="term" value="F:glutamate-tRNA ligase activity"/>
    <property type="evidence" value="ECO:0007669"/>
    <property type="project" value="TreeGrafter"/>
</dbReference>
<evidence type="ECO:0000259" key="8">
    <source>
        <dbReference type="Pfam" id="PF00749"/>
    </source>
</evidence>
<keyword evidence="2" id="KW-0479">Metal-binding</keyword>
<evidence type="ECO:0000256" key="2">
    <source>
        <dbReference type="ARBA" id="ARBA00022723"/>
    </source>
</evidence>
<dbReference type="Gene3D" id="3.40.50.620">
    <property type="entry name" value="HUPs"/>
    <property type="match status" value="1"/>
</dbReference>
<dbReference type="PRINTS" id="PR00987">
    <property type="entry name" value="TRNASYNTHGLU"/>
</dbReference>
<dbReference type="Proteomes" id="UP001139410">
    <property type="component" value="Unassembled WGS sequence"/>
</dbReference>
<evidence type="ECO:0000256" key="4">
    <source>
        <dbReference type="ARBA" id="ARBA00022833"/>
    </source>
</evidence>
<dbReference type="InterPro" id="IPR000924">
    <property type="entry name" value="Glu/Gln-tRNA-synth"/>
</dbReference>
<keyword evidence="7" id="KW-0648">Protein biosynthesis</keyword>
<reference evidence="9" key="1">
    <citation type="submission" date="2022-01" db="EMBL/GenBank/DDBJ databases">
        <authorList>
            <person name="Jo J.-H."/>
            <person name="Im W.-T."/>
        </authorList>
    </citation>
    <scope>NUCLEOTIDE SEQUENCE</scope>
    <source>
        <strain evidence="9">G124</strain>
    </source>
</reference>
<dbReference type="AlphaFoldDB" id="A0A9X1QLM6"/>
<dbReference type="EC" id="6.1.1.-" evidence="9"/>
<evidence type="ECO:0000256" key="3">
    <source>
        <dbReference type="ARBA" id="ARBA00022741"/>
    </source>
</evidence>
<keyword evidence="3 7" id="KW-0547">Nucleotide-binding</keyword>
<dbReference type="NCBIfam" id="NF004315">
    <property type="entry name" value="PRK05710.1-4"/>
    <property type="match status" value="1"/>
</dbReference>
<dbReference type="PANTHER" id="PTHR43311:SF1">
    <property type="entry name" value="GLUTAMYL-Q TRNA(ASP) SYNTHETASE"/>
    <property type="match status" value="1"/>
</dbReference>
<dbReference type="InterPro" id="IPR014729">
    <property type="entry name" value="Rossmann-like_a/b/a_fold"/>
</dbReference>
<evidence type="ECO:0000256" key="6">
    <source>
        <dbReference type="ARBA" id="ARBA00023146"/>
    </source>
</evidence>
<keyword evidence="6 7" id="KW-0030">Aminoacyl-tRNA synthetase</keyword>
<dbReference type="RefSeq" id="WP_235067963.1">
    <property type="nucleotide sequence ID" value="NZ_JAKFGM010000002.1"/>
</dbReference>
<organism evidence="9 10">
    <name type="scientific">Sphingomonas cremea</name>
    <dbReference type="NCBI Taxonomy" id="2904799"/>
    <lineage>
        <taxon>Bacteria</taxon>
        <taxon>Pseudomonadati</taxon>
        <taxon>Pseudomonadota</taxon>
        <taxon>Alphaproteobacteria</taxon>
        <taxon>Sphingomonadales</taxon>
        <taxon>Sphingomonadaceae</taxon>
        <taxon>Sphingomonas</taxon>
    </lineage>
</organism>
<evidence type="ECO:0000256" key="7">
    <source>
        <dbReference type="RuleBase" id="RU363037"/>
    </source>
</evidence>
<dbReference type="PROSITE" id="PS00178">
    <property type="entry name" value="AA_TRNA_LIGASE_I"/>
    <property type="match status" value="1"/>
</dbReference>
<dbReference type="InterPro" id="IPR001412">
    <property type="entry name" value="aa-tRNA-synth_I_CS"/>
</dbReference>
<proteinExistence type="inferred from homology"/>
<comment type="caution">
    <text evidence="9">The sequence shown here is derived from an EMBL/GenBank/DDBJ whole genome shotgun (WGS) entry which is preliminary data.</text>
</comment>
<evidence type="ECO:0000313" key="9">
    <source>
        <dbReference type="EMBL" id="MCF2514784.1"/>
    </source>
</evidence>